<name>A0AAV4VKQ9_CAEEX</name>
<dbReference type="Proteomes" id="UP001054945">
    <property type="component" value="Unassembled WGS sequence"/>
</dbReference>
<gene>
    <name evidence="1" type="ORF">CEXT_286181</name>
</gene>
<organism evidence="1 2">
    <name type="scientific">Caerostris extrusa</name>
    <name type="common">Bark spider</name>
    <name type="synonym">Caerostris bankana</name>
    <dbReference type="NCBI Taxonomy" id="172846"/>
    <lineage>
        <taxon>Eukaryota</taxon>
        <taxon>Metazoa</taxon>
        <taxon>Ecdysozoa</taxon>
        <taxon>Arthropoda</taxon>
        <taxon>Chelicerata</taxon>
        <taxon>Arachnida</taxon>
        <taxon>Araneae</taxon>
        <taxon>Araneomorphae</taxon>
        <taxon>Entelegynae</taxon>
        <taxon>Araneoidea</taxon>
        <taxon>Araneidae</taxon>
        <taxon>Caerostris</taxon>
    </lineage>
</organism>
<comment type="caution">
    <text evidence="1">The sequence shown here is derived from an EMBL/GenBank/DDBJ whole genome shotgun (WGS) entry which is preliminary data.</text>
</comment>
<evidence type="ECO:0000313" key="1">
    <source>
        <dbReference type="EMBL" id="GIY70409.1"/>
    </source>
</evidence>
<reference evidence="1 2" key="1">
    <citation type="submission" date="2021-06" db="EMBL/GenBank/DDBJ databases">
        <title>Caerostris extrusa draft genome.</title>
        <authorList>
            <person name="Kono N."/>
            <person name="Arakawa K."/>
        </authorList>
    </citation>
    <scope>NUCLEOTIDE SEQUENCE [LARGE SCALE GENOMIC DNA]</scope>
</reference>
<keyword evidence="2" id="KW-1185">Reference proteome</keyword>
<proteinExistence type="predicted"/>
<sequence length="86" mass="9558">MYSSSEFNKPHDNVCCHHVGTLKNLDSTALEDPSIAALKLSEVSSDCPTGSRSPSLKKRGDCDGECKRVYSHRVFRSTTWSEGRRP</sequence>
<dbReference type="EMBL" id="BPLR01014660">
    <property type="protein sequence ID" value="GIY70409.1"/>
    <property type="molecule type" value="Genomic_DNA"/>
</dbReference>
<dbReference type="AlphaFoldDB" id="A0AAV4VKQ9"/>
<accession>A0AAV4VKQ9</accession>
<protein>
    <submittedName>
        <fullName evidence="1">Uncharacterized protein</fullName>
    </submittedName>
</protein>
<evidence type="ECO:0000313" key="2">
    <source>
        <dbReference type="Proteomes" id="UP001054945"/>
    </source>
</evidence>